<dbReference type="GO" id="GO:0006071">
    <property type="term" value="P:glycerol metabolic process"/>
    <property type="evidence" value="ECO:0007669"/>
    <property type="project" value="UniProtKB-KW"/>
</dbReference>
<evidence type="ECO:0000256" key="6">
    <source>
        <dbReference type="ARBA" id="ARBA00022516"/>
    </source>
</evidence>
<proteinExistence type="inferred from homology"/>
<evidence type="ECO:0000256" key="12">
    <source>
        <dbReference type="ARBA" id="ARBA00023098"/>
    </source>
</evidence>
<evidence type="ECO:0000256" key="9">
    <source>
        <dbReference type="ARBA" id="ARBA00022798"/>
    </source>
</evidence>
<keyword evidence="11 15" id="KW-1133">Transmembrane helix</keyword>
<dbReference type="EC" id="2.3.1.20" evidence="5"/>
<protein>
    <recommendedName>
        <fullName evidence="5">diacylglycerol O-acyltransferase</fullName>
        <ecNumber evidence="5">2.3.1.20</ecNumber>
    </recommendedName>
</protein>
<dbReference type="Proteomes" id="UP001431209">
    <property type="component" value="Unassembled WGS sequence"/>
</dbReference>
<comment type="pathway">
    <text evidence="2">Glycerolipid metabolism; triacylglycerol biosynthesis.</text>
</comment>
<evidence type="ECO:0000256" key="3">
    <source>
        <dbReference type="ARBA" id="ARBA00005189"/>
    </source>
</evidence>
<dbReference type="AlphaFoldDB" id="A0AAW2YR47"/>
<dbReference type="GO" id="GO:0019432">
    <property type="term" value="P:triglyceride biosynthetic process"/>
    <property type="evidence" value="ECO:0007669"/>
    <property type="project" value="TreeGrafter"/>
</dbReference>
<dbReference type="Pfam" id="PF03982">
    <property type="entry name" value="DAGAT"/>
    <property type="match status" value="1"/>
</dbReference>
<evidence type="ECO:0000313" key="16">
    <source>
        <dbReference type="EMBL" id="KAL0479363.1"/>
    </source>
</evidence>
<evidence type="ECO:0000256" key="4">
    <source>
        <dbReference type="ARBA" id="ARBA00005420"/>
    </source>
</evidence>
<dbReference type="GO" id="GO:0005789">
    <property type="term" value="C:endoplasmic reticulum membrane"/>
    <property type="evidence" value="ECO:0007669"/>
    <property type="project" value="UniProtKB-SubCell"/>
</dbReference>
<gene>
    <name evidence="16" type="ORF">AKO1_007568</name>
</gene>
<keyword evidence="14" id="KW-0012">Acyltransferase</keyword>
<evidence type="ECO:0000313" key="17">
    <source>
        <dbReference type="Proteomes" id="UP001431209"/>
    </source>
</evidence>
<comment type="caution">
    <text evidence="16">The sequence shown here is derived from an EMBL/GenBank/DDBJ whole genome shotgun (WGS) entry which is preliminary data.</text>
</comment>
<keyword evidence="8 15" id="KW-0812">Transmembrane</keyword>
<dbReference type="InterPro" id="IPR007130">
    <property type="entry name" value="DAGAT"/>
</dbReference>
<keyword evidence="17" id="KW-1185">Reference proteome</keyword>
<keyword evidence="6" id="KW-0444">Lipid biosynthesis</keyword>
<organism evidence="16 17">
    <name type="scientific">Acrasis kona</name>
    <dbReference type="NCBI Taxonomy" id="1008807"/>
    <lineage>
        <taxon>Eukaryota</taxon>
        <taxon>Discoba</taxon>
        <taxon>Heterolobosea</taxon>
        <taxon>Tetramitia</taxon>
        <taxon>Eutetramitia</taxon>
        <taxon>Acrasidae</taxon>
        <taxon>Acrasis</taxon>
    </lineage>
</organism>
<keyword evidence="10" id="KW-0256">Endoplasmic reticulum</keyword>
<evidence type="ECO:0000256" key="5">
    <source>
        <dbReference type="ARBA" id="ARBA00013244"/>
    </source>
</evidence>
<evidence type="ECO:0000256" key="2">
    <source>
        <dbReference type="ARBA" id="ARBA00004771"/>
    </source>
</evidence>
<dbReference type="PANTHER" id="PTHR12317:SF0">
    <property type="entry name" value="ACYLTRANSFERASE"/>
    <property type="match status" value="1"/>
</dbReference>
<dbReference type="GO" id="GO:0004144">
    <property type="term" value="F:diacylglycerol O-acyltransferase activity"/>
    <property type="evidence" value="ECO:0007669"/>
    <property type="project" value="UniProtKB-EC"/>
</dbReference>
<evidence type="ECO:0000256" key="7">
    <source>
        <dbReference type="ARBA" id="ARBA00022679"/>
    </source>
</evidence>
<evidence type="ECO:0000256" key="13">
    <source>
        <dbReference type="ARBA" id="ARBA00023136"/>
    </source>
</evidence>
<comment type="subcellular location">
    <subcellularLocation>
        <location evidence="1">Endoplasmic reticulum membrane</location>
        <topology evidence="1">Multi-pass membrane protein</topology>
    </subcellularLocation>
</comment>
<evidence type="ECO:0000256" key="8">
    <source>
        <dbReference type="ARBA" id="ARBA00022692"/>
    </source>
</evidence>
<dbReference type="PANTHER" id="PTHR12317">
    <property type="entry name" value="DIACYLGLYCEROL O-ACYLTRANSFERASE"/>
    <property type="match status" value="1"/>
</dbReference>
<feature type="transmembrane region" description="Helical" evidence="15">
    <location>
        <begin position="15"/>
        <end position="39"/>
    </location>
</feature>
<keyword evidence="9" id="KW-0319">Glycerol metabolism</keyword>
<accession>A0AAW2YR47</accession>
<evidence type="ECO:0000256" key="11">
    <source>
        <dbReference type="ARBA" id="ARBA00022989"/>
    </source>
</evidence>
<evidence type="ECO:0000256" key="1">
    <source>
        <dbReference type="ARBA" id="ARBA00004477"/>
    </source>
</evidence>
<reference evidence="16 17" key="1">
    <citation type="submission" date="2024-03" db="EMBL/GenBank/DDBJ databases">
        <title>The Acrasis kona genome and developmental transcriptomes reveal deep origins of eukaryotic multicellular pathways.</title>
        <authorList>
            <person name="Sheikh S."/>
            <person name="Fu C.-J."/>
            <person name="Brown M.W."/>
            <person name="Baldauf S.L."/>
        </authorList>
    </citation>
    <scope>NUCLEOTIDE SEQUENCE [LARGE SCALE GENOMIC DNA]</scope>
    <source>
        <strain evidence="16 17">ATCC MYA-3509</strain>
    </source>
</reference>
<comment type="similarity">
    <text evidence="4">Belongs to the diacylglycerol acyltransferase family.</text>
</comment>
<keyword evidence="7" id="KW-0808">Transferase</keyword>
<sequence length="245" mass="28267">MVQLAPLNVPLARRIQVLCVLLMVALPISLIALNFVFVFNPLLWGLYIPYLYDYDASKEGSKRWNWVRHWNILKQFRDFFPAKVILEEPLEKNKSYLLGGHPHGVISMSVWANFLSSHAGSFEDVTGIPLRLATLKENFKVPFLRELILSFGIIDASRETLEFNLNKKSCLFVNDWKCRGSDKEHINLVPQRRKGFVRVALRTGSALVPVFNYGENEIYTQKSFAEGSRLRYKNGLNTRQDKFSQ</sequence>
<keyword evidence="13 15" id="KW-0472">Membrane</keyword>
<name>A0AAW2YR47_9EUKA</name>
<evidence type="ECO:0000256" key="14">
    <source>
        <dbReference type="ARBA" id="ARBA00023315"/>
    </source>
</evidence>
<evidence type="ECO:0000256" key="10">
    <source>
        <dbReference type="ARBA" id="ARBA00022824"/>
    </source>
</evidence>
<comment type="pathway">
    <text evidence="3">Lipid metabolism.</text>
</comment>
<dbReference type="EMBL" id="JAOPGA020000542">
    <property type="protein sequence ID" value="KAL0479363.1"/>
    <property type="molecule type" value="Genomic_DNA"/>
</dbReference>
<keyword evidence="12" id="KW-0443">Lipid metabolism</keyword>
<evidence type="ECO:0000256" key="15">
    <source>
        <dbReference type="SAM" id="Phobius"/>
    </source>
</evidence>